<feature type="transmembrane region" description="Helical" evidence="1">
    <location>
        <begin position="56"/>
        <end position="73"/>
    </location>
</feature>
<evidence type="ECO:0008006" key="4">
    <source>
        <dbReference type="Google" id="ProtNLM"/>
    </source>
</evidence>
<dbReference type="EMBL" id="JADBDZ010000001">
    <property type="protein sequence ID" value="MBE1532087.1"/>
    <property type="molecule type" value="Genomic_DNA"/>
</dbReference>
<feature type="transmembrane region" description="Helical" evidence="1">
    <location>
        <begin position="108"/>
        <end position="127"/>
    </location>
</feature>
<evidence type="ECO:0000313" key="2">
    <source>
        <dbReference type="EMBL" id="MBE1532087.1"/>
    </source>
</evidence>
<dbReference type="RefSeq" id="WP_192758837.1">
    <property type="nucleotide sequence ID" value="NZ_JADBDZ010000001.1"/>
</dbReference>
<accession>A0ABR9JNF7</accession>
<keyword evidence="3" id="KW-1185">Reference proteome</keyword>
<dbReference type="Proteomes" id="UP000627838">
    <property type="component" value="Unassembled WGS sequence"/>
</dbReference>
<keyword evidence="1" id="KW-1133">Transmembrane helix</keyword>
<sequence>MERAGTRSLVSVPAGMVFDPLLPEGMLARLRAGEDALVLDRPGTAPGSYRFLRQRLVVGAVVFCLAVAATELARRAGGTGWGAAAGIAAAFAYVPVNASDRRATALQSAGLIGCFFGVWAVWAIIMAEAFGSVTGPFGVLHGFAFAIFLAFGTRGTTHVIGRDRAVDTADLGPVERARLAEVRDARERVAEAGRLLSPAFDAAPVLAALHEAEWTMAARMRDRAPLAAEIDDLAATAATDRVREALRPGIDAVAAARRADARVIAQISAYLEPVDDAVRAHREWEQSLRIVDAADLAAEATPGFTGHPDLTCDLELEAVRLAREELTARAVASNAVFLDVLRADGTS</sequence>
<name>A0ABR9JNF7_9ACTN</name>
<comment type="caution">
    <text evidence="2">The sequence shown here is derived from an EMBL/GenBank/DDBJ whole genome shotgun (WGS) entry which is preliminary data.</text>
</comment>
<feature type="transmembrane region" description="Helical" evidence="1">
    <location>
        <begin position="133"/>
        <end position="152"/>
    </location>
</feature>
<organism evidence="2 3">
    <name type="scientific">Actinomadura algeriensis</name>
    <dbReference type="NCBI Taxonomy" id="1679523"/>
    <lineage>
        <taxon>Bacteria</taxon>
        <taxon>Bacillati</taxon>
        <taxon>Actinomycetota</taxon>
        <taxon>Actinomycetes</taxon>
        <taxon>Streptosporangiales</taxon>
        <taxon>Thermomonosporaceae</taxon>
        <taxon>Actinomadura</taxon>
    </lineage>
</organism>
<keyword evidence="1" id="KW-0472">Membrane</keyword>
<keyword evidence="1" id="KW-0812">Transmembrane</keyword>
<gene>
    <name evidence="2" type="ORF">H4W34_001920</name>
</gene>
<evidence type="ECO:0000256" key="1">
    <source>
        <dbReference type="SAM" id="Phobius"/>
    </source>
</evidence>
<evidence type="ECO:0000313" key="3">
    <source>
        <dbReference type="Proteomes" id="UP000627838"/>
    </source>
</evidence>
<protein>
    <recommendedName>
        <fullName evidence="4">FUSC family protein</fullName>
    </recommendedName>
</protein>
<feature type="transmembrane region" description="Helical" evidence="1">
    <location>
        <begin position="79"/>
        <end position="96"/>
    </location>
</feature>
<reference evidence="2 3" key="1">
    <citation type="submission" date="2020-10" db="EMBL/GenBank/DDBJ databases">
        <title>Sequencing the genomes of 1000 actinobacteria strains.</title>
        <authorList>
            <person name="Klenk H.-P."/>
        </authorList>
    </citation>
    <scope>NUCLEOTIDE SEQUENCE [LARGE SCALE GENOMIC DNA]</scope>
    <source>
        <strain evidence="2 3">DSM 46744</strain>
    </source>
</reference>
<proteinExistence type="predicted"/>